<dbReference type="PANTHER" id="PTHR30026:SF22">
    <property type="entry name" value="OUTER MEMBRANE EFFLUX PROTEIN"/>
    <property type="match status" value="1"/>
</dbReference>
<keyword evidence="11" id="KW-1185">Reference proteome</keyword>
<dbReference type="SUPFAM" id="SSF56954">
    <property type="entry name" value="Outer membrane efflux proteins (OEP)"/>
    <property type="match status" value="1"/>
</dbReference>
<dbReference type="PANTHER" id="PTHR30026">
    <property type="entry name" value="OUTER MEMBRANE PROTEIN TOLC"/>
    <property type="match status" value="1"/>
</dbReference>
<dbReference type="GO" id="GO:0015562">
    <property type="term" value="F:efflux transmembrane transporter activity"/>
    <property type="evidence" value="ECO:0007669"/>
    <property type="project" value="InterPro"/>
</dbReference>
<dbReference type="GO" id="GO:1990281">
    <property type="term" value="C:efflux pump complex"/>
    <property type="evidence" value="ECO:0007669"/>
    <property type="project" value="TreeGrafter"/>
</dbReference>
<keyword evidence="5" id="KW-0812">Transmembrane</keyword>
<dbReference type="RefSeq" id="WP_136387037.1">
    <property type="nucleotide sequence ID" value="NZ_SSOD01000027.1"/>
</dbReference>
<evidence type="ECO:0000256" key="6">
    <source>
        <dbReference type="ARBA" id="ARBA00023136"/>
    </source>
</evidence>
<dbReference type="InterPro" id="IPR010130">
    <property type="entry name" value="T1SS_OMP_TolC"/>
</dbReference>
<keyword evidence="7" id="KW-0998">Cell outer membrane</keyword>
<gene>
    <name evidence="10" type="ORF">E6O51_21260</name>
</gene>
<evidence type="ECO:0000256" key="4">
    <source>
        <dbReference type="ARBA" id="ARBA00022452"/>
    </source>
</evidence>
<evidence type="ECO:0000256" key="5">
    <source>
        <dbReference type="ARBA" id="ARBA00022692"/>
    </source>
</evidence>
<dbReference type="GO" id="GO:0015288">
    <property type="term" value="F:porin activity"/>
    <property type="evidence" value="ECO:0007669"/>
    <property type="project" value="TreeGrafter"/>
</dbReference>
<organism evidence="10 11">
    <name type="scientific">Pseudothauera rhizosphaerae</name>
    <dbReference type="NCBI Taxonomy" id="2565932"/>
    <lineage>
        <taxon>Bacteria</taxon>
        <taxon>Pseudomonadati</taxon>
        <taxon>Pseudomonadota</taxon>
        <taxon>Betaproteobacteria</taxon>
        <taxon>Rhodocyclales</taxon>
        <taxon>Zoogloeaceae</taxon>
        <taxon>Pseudothauera</taxon>
    </lineage>
</organism>
<dbReference type="AlphaFoldDB" id="A0A4S4A8D1"/>
<proteinExistence type="inferred from homology"/>
<sequence length="499" mass="54232">MPMFRKVIATAVCASLPALAVAQVPEALRDAARSAVVANPEVQAGWHAFRASEEEQDVARGGYLPQLDLTASTGRERRTRPGLGTDSYSHRNATLSLNQMVYDGFFTRSEVARLGHAKLARYFELVDASENAALEALRAYADVLRYRELVRLAQENYVQHRQIHQQIAERTGAGVGRRVDLEQATGRLALAESNLLTEVSNLHDVSARYQRIVGSTPPEELPAAGPRLGSGPLPAGVAGALREAFAASPALAAAQQNVQSGQAQVDARRAAYHPRLDLRASQAVDRNLENVSGTSRDGVVALVLTYNLFRGGSDAARIRQAGEALNQAKDLREKACRDLRQTLSIAYNDVQRLEEQLRYLDQHQLSIEKAREAYRRQFDIGQRTLLDLLDTENEYFQARRAYVAAATDQFVAQARTLAGMGHLLRALNVAREDLPAPADLGYEGNPDDPASICPPEGPSPLQIDKEVVFAEAMRAAGYAAPQPGNGTGEALPAGSIQGR</sequence>
<evidence type="ECO:0000256" key="7">
    <source>
        <dbReference type="ARBA" id="ARBA00023237"/>
    </source>
</evidence>
<keyword evidence="4" id="KW-1134">Transmembrane beta strand</keyword>
<dbReference type="InterPro" id="IPR003423">
    <property type="entry name" value="OMP_efflux"/>
</dbReference>
<dbReference type="InterPro" id="IPR051906">
    <property type="entry name" value="TolC-like"/>
</dbReference>
<evidence type="ECO:0000256" key="3">
    <source>
        <dbReference type="ARBA" id="ARBA00022448"/>
    </source>
</evidence>
<keyword evidence="6" id="KW-0472">Membrane</keyword>
<dbReference type="NCBIfam" id="TIGR01844">
    <property type="entry name" value="type_I_sec_TolC"/>
    <property type="match status" value="1"/>
</dbReference>
<evidence type="ECO:0000256" key="2">
    <source>
        <dbReference type="ARBA" id="ARBA00007613"/>
    </source>
</evidence>
<dbReference type="OrthoDB" id="9814637at2"/>
<name>A0A4S4A8D1_9RHOO</name>
<dbReference type="Proteomes" id="UP000307956">
    <property type="component" value="Unassembled WGS sequence"/>
</dbReference>
<feature type="signal peptide" evidence="9">
    <location>
        <begin position="1"/>
        <end position="22"/>
    </location>
</feature>
<feature type="region of interest" description="Disordered" evidence="8">
    <location>
        <begin position="478"/>
        <end position="499"/>
    </location>
</feature>
<evidence type="ECO:0000313" key="11">
    <source>
        <dbReference type="Proteomes" id="UP000307956"/>
    </source>
</evidence>
<evidence type="ECO:0000256" key="9">
    <source>
        <dbReference type="SAM" id="SignalP"/>
    </source>
</evidence>
<comment type="caution">
    <text evidence="10">The sequence shown here is derived from an EMBL/GenBank/DDBJ whole genome shotgun (WGS) entry which is preliminary data.</text>
</comment>
<accession>A0A4S4A8D1</accession>
<evidence type="ECO:0000256" key="1">
    <source>
        <dbReference type="ARBA" id="ARBA00004442"/>
    </source>
</evidence>
<reference evidence="10 11" key="1">
    <citation type="submission" date="2019-04" db="EMBL/GenBank/DDBJ databases">
        <title>Azoarcus rhizosphaerae sp. nov. isolated from rhizosphere of Ficus religiosa.</title>
        <authorList>
            <person name="Lin S.-Y."/>
            <person name="Hameed A."/>
            <person name="Hsu Y.-H."/>
            <person name="Young C.-C."/>
        </authorList>
    </citation>
    <scope>NUCLEOTIDE SEQUENCE [LARGE SCALE GENOMIC DNA]</scope>
    <source>
        <strain evidence="10 11">CC-YHH848</strain>
    </source>
</reference>
<comment type="similarity">
    <text evidence="2">Belongs to the outer membrane factor (OMF) (TC 1.B.17) family.</text>
</comment>
<protein>
    <submittedName>
        <fullName evidence="10">Channel protein TolC</fullName>
    </submittedName>
</protein>
<evidence type="ECO:0000313" key="10">
    <source>
        <dbReference type="EMBL" id="THF54996.1"/>
    </source>
</evidence>
<keyword evidence="9" id="KW-0732">Signal</keyword>
<feature type="chain" id="PRO_5020183068" evidence="9">
    <location>
        <begin position="23"/>
        <end position="499"/>
    </location>
</feature>
<comment type="subcellular location">
    <subcellularLocation>
        <location evidence="1">Cell outer membrane</location>
    </subcellularLocation>
</comment>
<dbReference type="Pfam" id="PF02321">
    <property type="entry name" value="OEP"/>
    <property type="match status" value="2"/>
</dbReference>
<evidence type="ECO:0000256" key="8">
    <source>
        <dbReference type="SAM" id="MobiDB-lite"/>
    </source>
</evidence>
<dbReference type="Gene3D" id="1.20.1600.10">
    <property type="entry name" value="Outer membrane efflux proteins (OEP)"/>
    <property type="match status" value="1"/>
</dbReference>
<dbReference type="EMBL" id="SSOD01000027">
    <property type="protein sequence ID" value="THF54996.1"/>
    <property type="molecule type" value="Genomic_DNA"/>
</dbReference>
<dbReference type="GO" id="GO:0009279">
    <property type="term" value="C:cell outer membrane"/>
    <property type="evidence" value="ECO:0007669"/>
    <property type="project" value="UniProtKB-SubCell"/>
</dbReference>
<keyword evidence="3" id="KW-0813">Transport</keyword>